<dbReference type="Proteomes" id="UP001501757">
    <property type="component" value="Unassembled WGS sequence"/>
</dbReference>
<dbReference type="EMBL" id="BAAAEI010000020">
    <property type="protein sequence ID" value="GAA0364532.1"/>
    <property type="molecule type" value="Genomic_DNA"/>
</dbReference>
<accession>A0ABN0XHP6</accession>
<reference evidence="7 8" key="1">
    <citation type="journal article" date="2019" name="Int. J. Syst. Evol. Microbiol.">
        <title>The Global Catalogue of Microorganisms (GCM) 10K type strain sequencing project: providing services to taxonomists for standard genome sequencing and annotation.</title>
        <authorList>
            <consortium name="The Broad Institute Genomics Platform"/>
            <consortium name="The Broad Institute Genome Sequencing Center for Infectious Disease"/>
            <person name="Wu L."/>
            <person name="Ma J."/>
        </authorList>
    </citation>
    <scope>NUCLEOTIDE SEQUENCE [LARGE SCALE GENOMIC DNA]</scope>
    <source>
        <strain evidence="7 8">JCM 13378</strain>
    </source>
</reference>
<dbReference type="Pfam" id="PF03330">
    <property type="entry name" value="DPBB_1"/>
    <property type="match status" value="1"/>
</dbReference>
<evidence type="ECO:0000256" key="2">
    <source>
        <dbReference type="ARBA" id="ARBA00023239"/>
    </source>
</evidence>
<dbReference type="PANTHER" id="PTHR34183:SF1">
    <property type="entry name" value="ENDOLYTIC PEPTIDOGLYCAN TRANSGLYCOSYLASE RLPA"/>
    <property type="match status" value="1"/>
</dbReference>
<dbReference type="NCBIfam" id="TIGR00413">
    <property type="entry name" value="rlpA"/>
    <property type="match status" value="1"/>
</dbReference>
<dbReference type="HAMAP" id="MF_02071">
    <property type="entry name" value="RlpA"/>
    <property type="match status" value="1"/>
</dbReference>
<sequence length="276" mass="30722">MFINNNNIKLLATTLLLILMAGCTLNSGRYSQRHDSAPKRLPSQISLEDAIPAYEDFSRGGNAPYQVFGRHYTPMTSAKDFQQEGDASWYGQKFHGHLTSNGEIYDMYAMTAAHKTLPLPSFVRVTNMANNKEVIVRVNDRGPFHGGRIIDLSYAAAMKLDMLKTGTARVKLDAIHVEPDGTILIAGEPQLPPLQPVSNMPQSWFVQVAALSDGQRAEQLAKGLENLYQLPSHIPQDNGIFRLRLGPLNDETHARQVSEQLKRNGYEKAYPLLAPH</sequence>
<dbReference type="InterPro" id="IPR036908">
    <property type="entry name" value="RlpA-like_sf"/>
</dbReference>
<organism evidence="7 8">
    <name type="scientific">Bowmanella denitrificans</name>
    <dbReference type="NCBI Taxonomy" id="366582"/>
    <lineage>
        <taxon>Bacteria</taxon>
        <taxon>Pseudomonadati</taxon>
        <taxon>Pseudomonadota</taxon>
        <taxon>Gammaproteobacteria</taxon>
        <taxon>Alteromonadales</taxon>
        <taxon>Alteromonadaceae</taxon>
        <taxon>Bowmanella</taxon>
    </lineage>
</organism>
<comment type="function">
    <text evidence="4">Lytic transglycosylase with a strong preference for naked glycan strands that lack stem peptides.</text>
</comment>
<dbReference type="InterPro" id="IPR012997">
    <property type="entry name" value="RplA"/>
</dbReference>
<dbReference type="InterPro" id="IPR036680">
    <property type="entry name" value="SPOR-like_sf"/>
</dbReference>
<keyword evidence="3 4" id="KW-0961">Cell wall biogenesis/degradation</keyword>
<evidence type="ECO:0000256" key="5">
    <source>
        <dbReference type="RuleBase" id="RU003495"/>
    </source>
</evidence>
<keyword evidence="1" id="KW-0732">Signal</keyword>
<dbReference type="CDD" id="cd22268">
    <property type="entry name" value="DPBB_RlpA-like"/>
    <property type="match status" value="1"/>
</dbReference>
<dbReference type="PROSITE" id="PS51724">
    <property type="entry name" value="SPOR"/>
    <property type="match status" value="1"/>
</dbReference>
<dbReference type="PANTHER" id="PTHR34183">
    <property type="entry name" value="ENDOLYTIC PEPTIDOGLYCAN TRANSGLYCOSYLASE RLPA"/>
    <property type="match status" value="1"/>
</dbReference>
<dbReference type="InterPro" id="IPR009009">
    <property type="entry name" value="RlpA-like_DPBB"/>
</dbReference>
<feature type="domain" description="SPOR" evidence="6">
    <location>
        <begin position="198"/>
        <end position="274"/>
    </location>
</feature>
<keyword evidence="2 4" id="KW-0456">Lyase</keyword>
<dbReference type="InterPro" id="IPR007730">
    <property type="entry name" value="SPOR-like_dom"/>
</dbReference>
<protein>
    <recommendedName>
        <fullName evidence="4">Endolytic peptidoglycan transglycosylase RlpA</fullName>
        <ecNumber evidence="4">4.2.2.-</ecNumber>
    </recommendedName>
</protein>
<comment type="caution">
    <text evidence="7">The sequence shown here is derived from an EMBL/GenBank/DDBJ whole genome shotgun (WGS) entry which is preliminary data.</text>
</comment>
<name>A0ABN0XHP6_9ALTE</name>
<dbReference type="InterPro" id="IPR034718">
    <property type="entry name" value="RlpA"/>
</dbReference>
<dbReference type="Gene3D" id="2.40.40.10">
    <property type="entry name" value="RlpA-like domain"/>
    <property type="match status" value="1"/>
</dbReference>
<dbReference type="SUPFAM" id="SSF110997">
    <property type="entry name" value="Sporulation related repeat"/>
    <property type="match status" value="1"/>
</dbReference>
<gene>
    <name evidence="4" type="primary">rlpA</name>
    <name evidence="7" type="ORF">GCM10009092_31090</name>
</gene>
<dbReference type="Gene3D" id="3.30.70.1070">
    <property type="entry name" value="Sporulation related repeat"/>
    <property type="match status" value="1"/>
</dbReference>
<keyword evidence="8" id="KW-1185">Reference proteome</keyword>
<dbReference type="EC" id="4.2.2.-" evidence="4"/>
<dbReference type="Pfam" id="PF05036">
    <property type="entry name" value="SPOR"/>
    <property type="match status" value="1"/>
</dbReference>
<evidence type="ECO:0000256" key="1">
    <source>
        <dbReference type="ARBA" id="ARBA00022729"/>
    </source>
</evidence>
<proteinExistence type="inferred from homology"/>
<dbReference type="SUPFAM" id="SSF50685">
    <property type="entry name" value="Barwin-like endoglucanases"/>
    <property type="match status" value="1"/>
</dbReference>
<evidence type="ECO:0000256" key="3">
    <source>
        <dbReference type="ARBA" id="ARBA00023316"/>
    </source>
</evidence>
<comment type="similarity">
    <text evidence="4 5">Belongs to the RlpA family.</text>
</comment>
<evidence type="ECO:0000313" key="7">
    <source>
        <dbReference type="EMBL" id="GAA0364532.1"/>
    </source>
</evidence>
<evidence type="ECO:0000256" key="4">
    <source>
        <dbReference type="HAMAP-Rule" id="MF_02071"/>
    </source>
</evidence>
<dbReference type="RefSeq" id="WP_343846163.1">
    <property type="nucleotide sequence ID" value="NZ_BAAAEI010000020.1"/>
</dbReference>
<evidence type="ECO:0000259" key="6">
    <source>
        <dbReference type="PROSITE" id="PS51724"/>
    </source>
</evidence>
<evidence type="ECO:0000313" key="8">
    <source>
        <dbReference type="Proteomes" id="UP001501757"/>
    </source>
</evidence>